<dbReference type="PANTHER" id="PTHR30287">
    <property type="entry name" value="MEMBRANE COMPONENT OF PREDICTED ABC SUPERFAMILY METABOLITE UPTAKE TRANSPORTER"/>
    <property type="match status" value="1"/>
</dbReference>
<feature type="transmembrane region" description="Helical" evidence="6">
    <location>
        <begin position="362"/>
        <end position="390"/>
    </location>
</feature>
<comment type="caution">
    <text evidence="8">The sequence shown here is derived from an EMBL/GenBank/DDBJ whole genome shotgun (WGS) entry which is preliminary data.</text>
</comment>
<evidence type="ECO:0000256" key="5">
    <source>
        <dbReference type="ARBA" id="ARBA00023136"/>
    </source>
</evidence>
<keyword evidence="5 6" id="KW-0472">Membrane</keyword>
<evidence type="ECO:0000313" key="8">
    <source>
        <dbReference type="EMBL" id="GIJ69004.1"/>
    </source>
</evidence>
<evidence type="ECO:0000313" key="9">
    <source>
        <dbReference type="Proteomes" id="UP000635606"/>
    </source>
</evidence>
<evidence type="ECO:0000256" key="4">
    <source>
        <dbReference type="ARBA" id="ARBA00022989"/>
    </source>
</evidence>
<dbReference type="InterPro" id="IPR038766">
    <property type="entry name" value="Membrane_comp_ABC_pdt"/>
</dbReference>
<name>A0A8J3ZR77_9ACTN</name>
<proteinExistence type="predicted"/>
<protein>
    <recommendedName>
        <fullName evidence="7">ABC3 transporter permease C-terminal domain-containing protein</fullName>
    </recommendedName>
</protein>
<dbReference type="EMBL" id="BOPH01000053">
    <property type="protein sequence ID" value="GIJ69004.1"/>
    <property type="molecule type" value="Genomic_DNA"/>
</dbReference>
<evidence type="ECO:0000259" key="7">
    <source>
        <dbReference type="Pfam" id="PF02687"/>
    </source>
</evidence>
<keyword evidence="2" id="KW-1003">Cell membrane</keyword>
<keyword evidence="3 6" id="KW-0812">Transmembrane</keyword>
<dbReference type="Pfam" id="PF02687">
    <property type="entry name" value="FtsX"/>
    <property type="match status" value="2"/>
</dbReference>
<feature type="transmembrane region" description="Helical" evidence="6">
    <location>
        <begin position="240"/>
        <end position="266"/>
    </location>
</feature>
<evidence type="ECO:0000256" key="1">
    <source>
        <dbReference type="ARBA" id="ARBA00004651"/>
    </source>
</evidence>
<organism evidence="8 9">
    <name type="scientific">Virgisporangium ochraceum</name>
    <dbReference type="NCBI Taxonomy" id="65505"/>
    <lineage>
        <taxon>Bacteria</taxon>
        <taxon>Bacillati</taxon>
        <taxon>Actinomycetota</taxon>
        <taxon>Actinomycetes</taxon>
        <taxon>Micromonosporales</taxon>
        <taxon>Micromonosporaceae</taxon>
        <taxon>Virgisporangium</taxon>
    </lineage>
</organism>
<keyword evidence="4 6" id="KW-1133">Transmembrane helix</keyword>
<dbReference type="AlphaFoldDB" id="A0A8J3ZR77"/>
<dbReference type="RefSeq" id="WP_203928935.1">
    <property type="nucleotide sequence ID" value="NZ_BOPH01000053.1"/>
</dbReference>
<comment type="subcellular location">
    <subcellularLocation>
        <location evidence="1">Cell membrane</location>
        <topology evidence="1">Multi-pass membrane protein</topology>
    </subcellularLocation>
</comment>
<feature type="transmembrane region" description="Helical" evidence="6">
    <location>
        <begin position="332"/>
        <end position="350"/>
    </location>
</feature>
<feature type="domain" description="ABC3 transporter permease C-terminal" evidence="7">
    <location>
        <begin position="617"/>
        <end position="727"/>
    </location>
</feature>
<sequence>MIRFGLRLAVASGREAAARLAVIAAAVAVGVGMLLAVVAAVHATGAQNARYAWLNTGAGSTADENGPLWWLLRYDRYDGRGIVQVDVAAVGAGAPVPRGLPRLPGPGEYYASPALAALLASEPADQLADRYAGRQVGTIGDEALPSPGSLVVVVGHAPDELAGRPEAVRVRSIMATDPADCADCFAGNGPDAVMMLLAIVAAAILFPLLMLTAGATRLSAARREQRFAAMRLVGATPRQISAISAVESTTSAVLGTILGFGLYLAVRPALSEISFTFERFHPADVVLEPLDVVVVALGVPLLAALAARVALRRVHISPLGVVRRVTPRPPRAWRLIPLLLGVAELAYFIGRRPATSDGQILAYISGMLLMMVGLVMAGPWLTMVGSRLLALRSGRPATLIAARRLADDPRAGFRAVSGLMLALFVTSVATGVITTIVAERGPGAGGPAQATVLAQSFWDEPVPVDRFPRAGLSADLRAIPGVRGVVVVHENPDFGPNGADLPGLVPCADLADRPTLGRCEPGARVASVFDGLVDFRDARAGRAAGTWPAAELSPDDVARLPVLSVVVETNGSVTALEQARTRLATEFPLVRPANTAREWESDFTSTLVQWQRLADVVIVASLAIAGCSLAVSVAGGIGERKRPFSLLRLAGVQMAVLRRVVVLESAVPLLVVAALATGGGFLAAHLFLTSQFEYSLVAPEPAYYVIVAAGLLASLAIIASTLPLLRRVTGPETARNG</sequence>
<dbReference type="Proteomes" id="UP000635606">
    <property type="component" value="Unassembled WGS sequence"/>
</dbReference>
<feature type="transmembrane region" description="Helical" evidence="6">
    <location>
        <begin position="411"/>
        <end position="433"/>
    </location>
</feature>
<accession>A0A8J3ZR77</accession>
<feature type="transmembrane region" description="Helical" evidence="6">
    <location>
        <begin position="193"/>
        <end position="219"/>
    </location>
</feature>
<evidence type="ECO:0000256" key="3">
    <source>
        <dbReference type="ARBA" id="ARBA00022692"/>
    </source>
</evidence>
<reference evidence="8" key="1">
    <citation type="submission" date="2021-01" db="EMBL/GenBank/DDBJ databases">
        <title>Whole genome shotgun sequence of Virgisporangium ochraceum NBRC 16418.</title>
        <authorList>
            <person name="Komaki H."/>
            <person name="Tamura T."/>
        </authorList>
    </citation>
    <scope>NUCLEOTIDE SEQUENCE</scope>
    <source>
        <strain evidence="8">NBRC 16418</strain>
    </source>
</reference>
<gene>
    <name evidence="8" type="ORF">Voc01_039210</name>
</gene>
<feature type="transmembrane region" description="Helical" evidence="6">
    <location>
        <begin position="660"/>
        <end position="682"/>
    </location>
</feature>
<keyword evidence="9" id="KW-1185">Reference proteome</keyword>
<dbReference type="GO" id="GO:0005886">
    <property type="term" value="C:plasma membrane"/>
    <property type="evidence" value="ECO:0007669"/>
    <property type="project" value="UniProtKB-SubCell"/>
</dbReference>
<feature type="transmembrane region" description="Helical" evidence="6">
    <location>
        <begin position="616"/>
        <end position="639"/>
    </location>
</feature>
<feature type="transmembrane region" description="Helical" evidence="6">
    <location>
        <begin position="20"/>
        <end position="41"/>
    </location>
</feature>
<dbReference type="InterPro" id="IPR003838">
    <property type="entry name" value="ABC3_permease_C"/>
</dbReference>
<evidence type="ECO:0000256" key="2">
    <source>
        <dbReference type="ARBA" id="ARBA00022475"/>
    </source>
</evidence>
<evidence type="ECO:0000256" key="6">
    <source>
        <dbReference type="SAM" id="Phobius"/>
    </source>
</evidence>
<feature type="transmembrane region" description="Helical" evidence="6">
    <location>
        <begin position="292"/>
        <end position="311"/>
    </location>
</feature>
<dbReference type="PANTHER" id="PTHR30287:SF2">
    <property type="entry name" value="BLL1001 PROTEIN"/>
    <property type="match status" value="1"/>
</dbReference>
<feature type="domain" description="ABC3 transporter permease C-terminal" evidence="7">
    <location>
        <begin position="199"/>
        <end position="313"/>
    </location>
</feature>
<feature type="transmembrane region" description="Helical" evidence="6">
    <location>
        <begin position="702"/>
        <end position="725"/>
    </location>
</feature>